<dbReference type="CDD" id="cd14840">
    <property type="entry name" value="D-Ala-D-Ala_dipeptidase_Aad"/>
    <property type="match status" value="1"/>
</dbReference>
<dbReference type="EMBL" id="RJUF01000023">
    <property type="protein sequence ID" value="MCP9763240.1"/>
    <property type="molecule type" value="Genomic_DNA"/>
</dbReference>
<keyword evidence="2 9" id="KW-0645">Protease</keyword>
<dbReference type="SUPFAM" id="SSF55166">
    <property type="entry name" value="Hedgehog/DD-peptidase"/>
    <property type="match status" value="1"/>
</dbReference>
<evidence type="ECO:0000256" key="6">
    <source>
        <dbReference type="ARBA" id="ARBA00022997"/>
    </source>
</evidence>
<dbReference type="InterPro" id="IPR009045">
    <property type="entry name" value="Zn_M74/Hedgehog-like"/>
</dbReference>
<organism evidence="10 11">
    <name type="scientific">Lacihabitans soyangensis</name>
    <dbReference type="NCBI Taxonomy" id="869394"/>
    <lineage>
        <taxon>Bacteria</taxon>
        <taxon>Pseudomonadati</taxon>
        <taxon>Bacteroidota</taxon>
        <taxon>Cytophagia</taxon>
        <taxon>Cytophagales</taxon>
        <taxon>Leadbetterellaceae</taxon>
        <taxon>Lacihabitans</taxon>
    </lineage>
</organism>
<feature type="site" description="Transition state stabilizer" evidence="9">
    <location>
        <position position="130"/>
    </location>
</feature>
<dbReference type="GO" id="GO:0008270">
    <property type="term" value="F:zinc ion binding"/>
    <property type="evidence" value="ECO:0007669"/>
    <property type="project" value="UniProtKB-UniRule"/>
</dbReference>
<dbReference type="EC" id="3.4.13.22" evidence="9"/>
<evidence type="ECO:0000256" key="2">
    <source>
        <dbReference type="ARBA" id="ARBA00022670"/>
    </source>
</evidence>
<evidence type="ECO:0000313" key="10">
    <source>
        <dbReference type="EMBL" id="MCP9763240.1"/>
    </source>
</evidence>
<evidence type="ECO:0000256" key="8">
    <source>
        <dbReference type="ARBA" id="ARBA00023316"/>
    </source>
</evidence>
<comment type="cofactor">
    <cofactor evidence="9">
        <name>Zn(2+)</name>
        <dbReference type="ChEBI" id="CHEBI:29105"/>
    </cofactor>
    <text evidence="9">Binds 1 zinc ion per subunit.</text>
</comment>
<name>A0AAE3KWP8_9BACT</name>
<dbReference type="GO" id="GO:0008237">
    <property type="term" value="F:metallopeptidase activity"/>
    <property type="evidence" value="ECO:0007669"/>
    <property type="project" value="UniProtKB-KW"/>
</dbReference>
<dbReference type="PANTHER" id="PTHR43126">
    <property type="entry name" value="D-ALANYL-D-ALANINE DIPEPTIDASE"/>
    <property type="match status" value="1"/>
</dbReference>
<evidence type="ECO:0000256" key="7">
    <source>
        <dbReference type="ARBA" id="ARBA00023049"/>
    </source>
</evidence>
<comment type="caution">
    <text evidence="10">The sequence shown here is derived from an EMBL/GenBank/DDBJ whole genome shotgun (WGS) entry which is preliminary data.</text>
</comment>
<keyword evidence="7 9" id="KW-0482">Metalloprotease</keyword>
<keyword evidence="11" id="KW-1185">Reference proteome</keyword>
<evidence type="ECO:0000256" key="5">
    <source>
        <dbReference type="ARBA" id="ARBA00022833"/>
    </source>
</evidence>
<keyword evidence="3 9" id="KW-0479">Metal-binding</keyword>
<keyword evidence="5 9" id="KW-0862">Zinc</keyword>
<dbReference type="InterPro" id="IPR000755">
    <property type="entry name" value="A_A_dipeptidase"/>
</dbReference>
<dbReference type="Pfam" id="PF01427">
    <property type="entry name" value="Peptidase_M15"/>
    <property type="match status" value="1"/>
</dbReference>
<evidence type="ECO:0000256" key="4">
    <source>
        <dbReference type="ARBA" id="ARBA00022801"/>
    </source>
</evidence>
<dbReference type="GO" id="GO:0160237">
    <property type="term" value="F:D-Ala-D-Ala dipeptidase activity"/>
    <property type="evidence" value="ECO:0007669"/>
    <property type="project" value="UniProtKB-EC"/>
</dbReference>
<dbReference type="Gene3D" id="3.30.1380.10">
    <property type="match status" value="1"/>
</dbReference>
<dbReference type="AlphaFoldDB" id="A0AAE3KWP8"/>
<feature type="binding site" evidence="9">
    <location>
        <position position="157"/>
    </location>
    <ligand>
        <name>Zn(2+)</name>
        <dbReference type="ChEBI" id="CHEBI:29105"/>
        <note>catalytic</note>
    </ligand>
</feature>
<dbReference type="PANTHER" id="PTHR43126:SF1">
    <property type="entry name" value="D-ALANYL-D-ALANINE DIPEPTIDASE"/>
    <property type="match status" value="1"/>
</dbReference>
<gene>
    <name evidence="10" type="ORF">EGI31_09745</name>
</gene>
<reference evidence="10 11" key="1">
    <citation type="submission" date="2018-11" db="EMBL/GenBank/DDBJ databases">
        <title>Novel bacteria species description.</title>
        <authorList>
            <person name="Han J.-H."/>
        </authorList>
    </citation>
    <scope>NUCLEOTIDE SEQUENCE [LARGE SCALE GENOMIC DNA]</scope>
    <source>
        <strain evidence="10 11">KCTC23259</strain>
    </source>
</reference>
<evidence type="ECO:0000256" key="9">
    <source>
        <dbReference type="HAMAP-Rule" id="MF_01924"/>
    </source>
</evidence>
<comment type="function">
    <text evidence="9">Catalyzes hydrolysis of the D-alanyl-D-alanine dipeptide.</text>
</comment>
<dbReference type="GO" id="GO:0006508">
    <property type="term" value="P:proteolysis"/>
    <property type="evidence" value="ECO:0007669"/>
    <property type="project" value="UniProtKB-KW"/>
</dbReference>
<feature type="binding site" evidence="9">
    <location>
        <position position="164"/>
    </location>
    <ligand>
        <name>Zn(2+)</name>
        <dbReference type="ChEBI" id="CHEBI:29105"/>
        <note>catalytic</note>
    </ligand>
</feature>
<evidence type="ECO:0000313" key="11">
    <source>
        <dbReference type="Proteomes" id="UP001204144"/>
    </source>
</evidence>
<feature type="binding site" evidence="9">
    <location>
        <position position="225"/>
    </location>
    <ligand>
        <name>Zn(2+)</name>
        <dbReference type="ChEBI" id="CHEBI:29105"/>
        <note>catalytic</note>
    </ligand>
</feature>
<dbReference type="HAMAP" id="MF_01924">
    <property type="entry name" value="A_A_dipeptidase"/>
    <property type="match status" value="1"/>
</dbReference>
<proteinExistence type="inferred from homology"/>
<keyword evidence="8" id="KW-0961">Cell wall biogenesis/degradation</keyword>
<evidence type="ECO:0000256" key="1">
    <source>
        <dbReference type="ARBA" id="ARBA00001362"/>
    </source>
</evidence>
<comment type="catalytic activity">
    <reaction evidence="1 9">
        <text>D-alanyl-D-alanine + H2O = 2 D-alanine</text>
        <dbReference type="Rhea" id="RHEA:20661"/>
        <dbReference type="ChEBI" id="CHEBI:15377"/>
        <dbReference type="ChEBI" id="CHEBI:57416"/>
        <dbReference type="ChEBI" id="CHEBI:57822"/>
        <dbReference type="EC" id="3.4.13.22"/>
    </reaction>
</comment>
<accession>A0AAE3KWP8</accession>
<dbReference type="Proteomes" id="UP001204144">
    <property type="component" value="Unassembled WGS sequence"/>
</dbReference>
<keyword evidence="6 9" id="KW-0224">Dipeptidase</keyword>
<keyword evidence="4 9" id="KW-0378">Hydrolase</keyword>
<evidence type="ECO:0000256" key="3">
    <source>
        <dbReference type="ARBA" id="ARBA00022723"/>
    </source>
</evidence>
<sequence length="246" mass="28662">MPKRFRPMNWKNCTYKPCDSMRNLIFLILLLPVFSFSQSTIKYNLYIISDPKILKETIKKDPNKALVPIKDYVPNIALDIKYATTQNVFYTQLYKKPVALVRLPVAKALAAVQKDLNAQGYGLKIYDAYRPYSVTCQMFEMLPDTLYMGLPWTGSKHNRGIALDLTLIDLKTKKELKMPTPFDALVYAAHPEFMKLSEEVIKNRELLKTVMKKHGFKVDPMEWWHFNFVSDTVFELLDIPFEKMGF</sequence>
<comment type="similarity">
    <text evidence="9">Belongs to the peptidase M15D family.</text>
</comment>
<dbReference type="GO" id="GO:0071555">
    <property type="term" value="P:cell wall organization"/>
    <property type="evidence" value="ECO:0007669"/>
    <property type="project" value="UniProtKB-KW"/>
</dbReference>
<feature type="active site" description="Proton donor/acceptor" evidence="9">
    <location>
        <position position="222"/>
    </location>
</feature>
<protein>
    <recommendedName>
        <fullName evidence="9">D-alanyl-D-alanine dipeptidase</fullName>
        <shortName evidence="9">D-Ala-D-Ala dipeptidase</shortName>
        <ecNumber evidence="9">3.4.13.22</ecNumber>
    </recommendedName>
</protein>